<evidence type="ECO:0000256" key="2">
    <source>
        <dbReference type="ARBA" id="ARBA00005010"/>
    </source>
</evidence>
<dbReference type="SUPFAM" id="SSF51735">
    <property type="entry name" value="NAD(P)-binding Rossmann-fold domains"/>
    <property type="match status" value="1"/>
</dbReference>
<evidence type="ECO:0000256" key="10">
    <source>
        <dbReference type="RuleBase" id="RU363041"/>
    </source>
</evidence>
<protein>
    <recommendedName>
        <fullName evidence="10">Probable membrane transporter protein</fullName>
    </recommendedName>
</protein>
<feature type="transmembrane region" description="Helical" evidence="10">
    <location>
        <begin position="326"/>
        <end position="345"/>
    </location>
</feature>
<dbReference type="AlphaFoldDB" id="A0A929KWK4"/>
<dbReference type="SUPFAM" id="SSF75615">
    <property type="entry name" value="Siroheme synthase middle domains-like"/>
    <property type="match status" value="1"/>
</dbReference>
<evidence type="ECO:0000256" key="5">
    <source>
        <dbReference type="ARBA" id="ARBA00023002"/>
    </source>
</evidence>
<dbReference type="PANTHER" id="PTHR35330:SF1">
    <property type="entry name" value="SIROHEME BIOSYNTHESIS PROTEIN MET8"/>
    <property type="match status" value="1"/>
</dbReference>
<evidence type="ECO:0000313" key="13">
    <source>
        <dbReference type="Proteomes" id="UP000622475"/>
    </source>
</evidence>
<keyword evidence="6" id="KW-0520">NAD</keyword>
<comment type="similarity">
    <text evidence="10">Belongs to the 4-toluene sulfonate uptake permease (TSUP) (TC 2.A.102) family.</text>
</comment>
<keyword evidence="7 10" id="KW-0472">Membrane</keyword>
<evidence type="ECO:0000256" key="4">
    <source>
        <dbReference type="ARBA" id="ARBA00022989"/>
    </source>
</evidence>
<keyword evidence="10" id="KW-1003">Cell membrane</keyword>
<dbReference type="InterPro" id="IPR028161">
    <property type="entry name" value="Met8-like"/>
</dbReference>
<evidence type="ECO:0000256" key="1">
    <source>
        <dbReference type="ARBA" id="ARBA00004141"/>
    </source>
</evidence>
<keyword evidence="8" id="KW-0627">Porphyrin biosynthesis</keyword>
<feature type="transmembrane region" description="Helical" evidence="10">
    <location>
        <begin position="428"/>
        <end position="445"/>
    </location>
</feature>
<dbReference type="Proteomes" id="UP000622475">
    <property type="component" value="Unassembled WGS sequence"/>
</dbReference>
<feature type="transmembrane region" description="Helical" evidence="10">
    <location>
        <begin position="388"/>
        <end position="416"/>
    </location>
</feature>
<comment type="pathway">
    <text evidence="2">Porphyrin-containing compound metabolism; siroheme biosynthesis; sirohydrochlorin from precorrin-2: step 1/1.</text>
</comment>
<dbReference type="InterPro" id="IPR028281">
    <property type="entry name" value="Sirohaem_synthase_central"/>
</dbReference>
<dbReference type="Gene3D" id="3.30.160.110">
    <property type="entry name" value="Siroheme synthase, domain 2"/>
    <property type="match status" value="1"/>
</dbReference>
<feature type="transmembrane region" description="Helical" evidence="10">
    <location>
        <begin position="220"/>
        <end position="239"/>
    </location>
</feature>
<evidence type="ECO:0000256" key="7">
    <source>
        <dbReference type="ARBA" id="ARBA00023136"/>
    </source>
</evidence>
<dbReference type="GO" id="GO:0005886">
    <property type="term" value="C:plasma membrane"/>
    <property type="evidence" value="ECO:0007669"/>
    <property type="project" value="UniProtKB-SubCell"/>
</dbReference>
<organism evidence="12 13">
    <name type="scientific">Mucilaginibacter myungsuensis</name>
    <dbReference type="NCBI Taxonomy" id="649104"/>
    <lineage>
        <taxon>Bacteria</taxon>
        <taxon>Pseudomonadati</taxon>
        <taxon>Bacteroidota</taxon>
        <taxon>Sphingobacteriia</taxon>
        <taxon>Sphingobacteriales</taxon>
        <taxon>Sphingobacteriaceae</taxon>
        <taxon>Mucilaginibacter</taxon>
    </lineage>
</organism>
<feature type="domain" description="Siroheme synthase central" evidence="11">
    <location>
        <begin position="142"/>
        <end position="163"/>
    </location>
</feature>
<evidence type="ECO:0000259" key="11">
    <source>
        <dbReference type="Pfam" id="PF14824"/>
    </source>
</evidence>
<keyword evidence="13" id="KW-1185">Reference proteome</keyword>
<dbReference type="PANTHER" id="PTHR35330">
    <property type="entry name" value="SIROHEME BIOSYNTHESIS PROTEIN MET8"/>
    <property type="match status" value="1"/>
</dbReference>
<evidence type="ECO:0000256" key="6">
    <source>
        <dbReference type="ARBA" id="ARBA00023027"/>
    </source>
</evidence>
<dbReference type="Gene3D" id="3.40.50.720">
    <property type="entry name" value="NAD(P)-binding Rossmann-like Domain"/>
    <property type="match status" value="1"/>
</dbReference>
<evidence type="ECO:0000313" key="12">
    <source>
        <dbReference type="EMBL" id="MBE9661780.1"/>
    </source>
</evidence>
<gene>
    <name evidence="12" type="ORF">IRJ16_07780</name>
</gene>
<keyword evidence="3 10" id="KW-0812">Transmembrane</keyword>
<dbReference type="Pfam" id="PF13241">
    <property type="entry name" value="NAD_binding_7"/>
    <property type="match status" value="1"/>
</dbReference>
<feature type="transmembrane region" description="Helical" evidence="10">
    <location>
        <begin position="251"/>
        <end position="276"/>
    </location>
</feature>
<sequence>MPSLTKNNITPEVLTKPDTNELFPVFLKLNDLHTVLIGAGTIGLEKLTAVLNNSPQARVTVIANAILPQIHELAAANKQLTIVQKTFADTDLDNADLVIAATGEPVLNDYIRQSARDRKLLVNIADKPALCDFYLGSIVQKGNLKIAISTNGKSPTVAKRIKEVLNDGIPDEIDDTLTQVHQLRNSLKGDFSEKVRQLNKLTAVLIETKKPEQAKKNFKWLIWGSIILAVVVVVTAFWIKDPAAQQFLRDIPVTFYYFLGAGFVLAMIDGAIGMSYGVTSTSFSLAMGIPPASASMGVHLSEIMSNGIAGWMHYRMNNVNWKLFKLLLIPGIIGALTGAFMLSSLEHYSTYTKPVVSLYTLILGGVILRKAFVTKRKRSADKIKKISLLGLGGGFIDAVGGGGWGSIVLSSLIAGGRNPRFSLGTVKLSRFFIALMGSLMFITMLNGAHWDAVAGLIIGSALASPIAARVSNQISTKTIMVAVGIIVMLTSLRSIVLFIMKVI</sequence>
<evidence type="ECO:0000256" key="3">
    <source>
        <dbReference type="ARBA" id="ARBA00022692"/>
    </source>
</evidence>
<keyword evidence="5" id="KW-0560">Oxidoreductase</keyword>
<feature type="transmembrane region" description="Helical" evidence="10">
    <location>
        <begin position="478"/>
        <end position="500"/>
    </location>
</feature>
<reference evidence="12" key="1">
    <citation type="submission" date="2020-10" db="EMBL/GenBank/DDBJ databases">
        <title>Mucilaginibacter mali sp. nov., isolated from rhizosphere soil of apple orchard.</title>
        <authorList>
            <person name="Lee J.-S."/>
            <person name="Kim H.S."/>
            <person name="Kim J.-S."/>
        </authorList>
    </citation>
    <scope>NUCLEOTIDE SEQUENCE</scope>
    <source>
        <strain evidence="12">KCTC 22746</strain>
    </source>
</reference>
<comment type="catalytic activity">
    <reaction evidence="9">
        <text>precorrin-2 + NAD(+) = sirohydrochlorin + NADH + 2 H(+)</text>
        <dbReference type="Rhea" id="RHEA:15613"/>
        <dbReference type="ChEBI" id="CHEBI:15378"/>
        <dbReference type="ChEBI" id="CHEBI:57540"/>
        <dbReference type="ChEBI" id="CHEBI:57945"/>
        <dbReference type="ChEBI" id="CHEBI:58351"/>
        <dbReference type="ChEBI" id="CHEBI:58827"/>
        <dbReference type="EC" id="1.3.1.76"/>
    </reaction>
</comment>
<name>A0A929KWK4_9SPHI</name>
<comment type="subcellular location">
    <subcellularLocation>
        <location evidence="10">Cell membrane</location>
        <topology evidence="10">Multi-pass membrane protein</topology>
    </subcellularLocation>
    <subcellularLocation>
        <location evidence="1">Membrane</location>
        <topology evidence="1">Multi-pass membrane protein</topology>
    </subcellularLocation>
</comment>
<dbReference type="GO" id="GO:0043115">
    <property type="term" value="F:precorrin-2 dehydrogenase activity"/>
    <property type="evidence" value="ECO:0007669"/>
    <property type="project" value="UniProtKB-EC"/>
</dbReference>
<proteinExistence type="inferred from homology"/>
<comment type="caution">
    <text evidence="12">The sequence shown here is derived from an EMBL/GenBank/DDBJ whole genome shotgun (WGS) entry which is preliminary data.</text>
</comment>
<dbReference type="Pfam" id="PF01925">
    <property type="entry name" value="TauE"/>
    <property type="match status" value="1"/>
</dbReference>
<evidence type="ECO:0000256" key="9">
    <source>
        <dbReference type="ARBA" id="ARBA00047561"/>
    </source>
</evidence>
<dbReference type="EMBL" id="JADFFL010000003">
    <property type="protein sequence ID" value="MBE9661780.1"/>
    <property type="molecule type" value="Genomic_DNA"/>
</dbReference>
<accession>A0A929KWK4</accession>
<dbReference type="InterPro" id="IPR036291">
    <property type="entry name" value="NAD(P)-bd_dom_sf"/>
</dbReference>
<evidence type="ECO:0000256" key="8">
    <source>
        <dbReference type="ARBA" id="ARBA00023244"/>
    </source>
</evidence>
<dbReference type="RefSeq" id="WP_194110991.1">
    <property type="nucleotide sequence ID" value="NZ_JADFFL010000003.1"/>
</dbReference>
<dbReference type="GO" id="GO:0019354">
    <property type="term" value="P:siroheme biosynthetic process"/>
    <property type="evidence" value="ECO:0007669"/>
    <property type="project" value="InterPro"/>
</dbReference>
<dbReference type="GO" id="GO:0004325">
    <property type="term" value="F:ferrochelatase activity"/>
    <property type="evidence" value="ECO:0007669"/>
    <property type="project" value="InterPro"/>
</dbReference>
<dbReference type="InterPro" id="IPR006367">
    <property type="entry name" value="Sirohaem_synthase_N"/>
</dbReference>
<keyword evidence="4 10" id="KW-1133">Transmembrane helix</keyword>
<dbReference type="InterPro" id="IPR002781">
    <property type="entry name" value="TM_pro_TauE-like"/>
</dbReference>
<dbReference type="Pfam" id="PF14824">
    <property type="entry name" value="Sirohm_synth_M"/>
    <property type="match status" value="1"/>
</dbReference>
<dbReference type="NCBIfam" id="TIGR01470">
    <property type="entry name" value="cysG_Nterm"/>
    <property type="match status" value="1"/>
</dbReference>
<feature type="transmembrane region" description="Helical" evidence="10">
    <location>
        <begin position="351"/>
        <end position="368"/>
    </location>
</feature>